<organism evidence="1">
    <name type="scientific">marine metagenome</name>
    <dbReference type="NCBI Taxonomy" id="408172"/>
    <lineage>
        <taxon>unclassified sequences</taxon>
        <taxon>metagenomes</taxon>
        <taxon>ecological metagenomes</taxon>
    </lineage>
</organism>
<dbReference type="AlphaFoldDB" id="A0A382UJM7"/>
<dbReference type="EMBL" id="UINC01144495">
    <property type="protein sequence ID" value="SVD34045.1"/>
    <property type="molecule type" value="Genomic_DNA"/>
</dbReference>
<gene>
    <name evidence="1" type="ORF">METZ01_LOCUS386899</name>
</gene>
<evidence type="ECO:0000313" key="1">
    <source>
        <dbReference type="EMBL" id="SVD34045.1"/>
    </source>
</evidence>
<accession>A0A382UJM7</accession>
<protein>
    <submittedName>
        <fullName evidence="1">Uncharacterized protein</fullName>
    </submittedName>
</protein>
<reference evidence="1" key="1">
    <citation type="submission" date="2018-05" db="EMBL/GenBank/DDBJ databases">
        <authorList>
            <person name="Lanie J.A."/>
            <person name="Ng W.-L."/>
            <person name="Kazmierczak K.M."/>
            <person name="Andrzejewski T.M."/>
            <person name="Davidsen T.M."/>
            <person name="Wayne K.J."/>
            <person name="Tettelin H."/>
            <person name="Glass J.I."/>
            <person name="Rusch D."/>
            <person name="Podicherti R."/>
            <person name="Tsui H.-C.T."/>
            <person name="Winkler M.E."/>
        </authorList>
    </citation>
    <scope>NUCLEOTIDE SEQUENCE</scope>
</reference>
<sequence>MFSVFVEKPLNNGTASSNVTKTCNNSGSDPHFLKYHNNRRSLVVDSSNSIDSAWIHHSS</sequence>
<proteinExistence type="predicted"/>
<name>A0A382UJM7_9ZZZZ</name>